<feature type="coiled-coil region" evidence="1">
    <location>
        <begin position="207"/>
        <end position="305"/>
    </location>
</feature>
<dbReference type="EMBL" id="JBBKZT010000010">
    <property type="protein sequence ID" value="MEJ8849484.1"/>
    <property type="molecule type" value="Genomic_DNA"/>
</dbReference>
<feature type="domain" description="Rad50/SbcC-type AAA" evidence="3">
    <location>
        <begin position="7"/>
        <end position="59"/>
    </location>
</feature>
<proteinExistence type="predicted"/>
<dbReference type="Gene3D" id="3.40.50.300">
    <property type="entry name" value="P-loop containing nucleotide triphosphate hydrolases"/>
    <property type="match status" value="2"/>
</dbReference>
<sequence>MGIQITRLRVEQFKRFRQPRELSGFEPGLNILAAPNESGKSTLVRAIRAAFFERHRSTSVEDLRPWGEGASAAPQVELDFLLGGDAHRLQKTFLGNKRRCTLHIGSRMLDGTDAEDHLAQLFGFAFAGKGASKPEHWGIPGLLWVEQGTGQDLDVSHARNHLHDALQGQAGGAANALAATGGDELLERLQGQRNELLTSNGKPRLAYAEAAASIDTLQAQLDQLDVQIATYRQQVDQLAQLRQQHQRDEANRPWDALRQQLADTCQRQQALQAAQDRLRDDQARLNQLEGTRDLLAKELDGLAQQQANALARERALADAIRQHEAADAATSIALQHAESAHSRTHVAAEALRAARLAANRHDLSRQLRQAEAEVARSTQDVQRAERAQAHLAALRATAAAAPAISEAQVKKLIKLDRAERDAALGRQAVATRLQYTLPDGQALELLTQGHSQRLQAQGERLLDGPATLQLPGGGQLVITPGGEDLADLARTHAQAQEALQSALQTLGVADLAEAQARLATVVERESQFRLAEQALAIVAPQGLEPLRSALSEAQARISTTQEALARLPAAPVEPALPLNQAEAEQEAAVAAERATQAALANAQGQQAAAQSQRETAQREHAAAQAALSDPARVQRQALAQQQLLGNEAERQALAARIALAVAEVNEARPDIVAQDIDRLQRSIDQMTRSHQQRREQILLLENTLQQAGAQGFEEQHEALAGKLARAVRRHSELQHRANALDLLCTRLNDKRQATLARLQAPLQQRLQHYLPLLMPGAAVAMKADLSPGTLSRAAQTGGAIESGEFGDLSFGAREQLGLISRFAYADLLRQAGRPTLLILDDALVHSDEARLARMKRVLFDAASRHQILLFTCHPEDWRDMGVEVRSLS</sequence>
<feature type="coiled-coil region" evidence="1">
    <location>
        <begin position="353"/>
        <end position="387"/>
    </location>
</feature>
<evidence type="ECO:0000256" key="1">
    <source>
        <dbReference type="SAM" id="Coils"/>
    </source>
</evidence>
<feature type="region of interest" description="Disordered" evidence="2">
    <location>
        <begin position="603"/>
        <end position="629"/>
    </location>
</feature>
<evidence type="ECO:0000313" key="5">
    <source>
        <dbReference type="Proteomes" id="UP001385892"/>
    </source>
</evidence>
<dbReference type="PANTHER" id="PTHR41259">
    <property type="entry name" value="DOUBLE-STRAND BREAK REPAIR RAD50 ATPASE, PUTATIVE-RELATED"/>
    <property type="match status" value="1"/>
</dbReference>
<dbReference type="RefSeq" id="WP_340344607.1">
    <property type="nucleotide sequence ID" value="NZ_JBBKZT010000010.1"/>
</dbReference>
<evidence type="ECO:0000313" key="4">
    <source>
        <dbReference type="EMBL" id="MEJ8849484.1"/>
    </source>
</evidence>
<reference evidence="4 5" key="1">
    <citation type="submission" date="2024-03" db="EMBL/GenBank/DDBJ databases">
        <title>Novel species of the genus Variovorax.</title>
        <authorList>
            <person name="Liu Q."/>
            <person name="Xin Y.-H."/>
        </authorList>
    </citation>
    <scope>NUCLEOTIDE SEQUENCE [LARGE SCALE GENOMIC DNA]</scope>
    <source>
        <strain evidence="4 5">KACC 18900</strain>
    </source>
</reference>
<dbReference type="PANTHER" id="PTHR41259:SF1">
    <property type="entry name" value="DOUBLE-STRAND BREAK REPAIR RAD50 ATPASE, PUTATIVE-RELATED"/>
    <property type="match status" value="1"/>
</dbReference>
<protein>
    <submittedName>
        <fullName evidence="4">AAA family ATPase</fullName>
    </submittedName>
</protein>
<accession>A0ABU8WRF5</accession>
<dbReference type="SUPFAM" id="SSF52540">
    <property type="entry name" value="P-loop containing nucleoside triphosphate hydrolases"/>
    <property type="match status" value="1"/>
</dbReference>
<dbReference type="Proteomes" id="UP001385892">
    <property type="component" value="Unassembled WGS sequence"/>
</dbReference>
<dbReference type="Pfam" id="PF13476">
    <property type="entry name" value="AAA_23"/>
    <property type="match status" value="1"/>
</dbReference>
<feature type="compositionally biased region" description="Low complexity" evidence="2">
    <location>
        <begin position="603"/>
        <end position="614"/>
    </location>
</feature>
<keyword evidence="1" id="KW-0175">Coiled coil</keyword>
<keyword evidence="5" id="KW-1185">Reference proteome</keyword>
<evidence type="ECO:0000259" key="3">
    <source>
        <dbReference type="Pfam" id="PF13476"/>
    </source>
</evidence>
<evidence type="ECO:0000256" key="2">
    <source>
        <dbReference type="SAM" id="MobiDB-lite"/>
    </source>
</evidence>
<name>A0ABU8WRF5_9BURK</name>
<gene>
    <name evidence="4" type="ORF">WKW82_22725</name>
</gene>
<organism evidence="4 5">
    <name type="scientific">Variovorax rhizosphaerae</name>
    <dbReference type="NCBI Taxonomy" id="1836200"/>
    <lineage>
        <taxon>Bacteria</taxon>
        <taxon>Pseudomonadati</taxon>
        <taxon>Pseudomonadota</taxon>
        <taxon>Betaproteobacteria</taxon>
        <taxon>Burkholderiales</taxon>
        <taxon>Comamonadaceae</taxon>
        <taxon>Variovorax</taxon>
    </lineage>
</organism>
<dbReference type="InterPro" id="IPR038729">
    <property type="entry name" value="Rad50/SbcC_AAA"/>
</dbReference>
<comment type="caution">
    <text evidence="4">The sequence shown here is derived from an EMBL/GenBank/DDBJ whole genome shotgun (WGS) entry which is preliminary data.</text>
</comment>
<dbReference type="InterPro" id="IPR027417">
    <property type="entry name" value="P-loop_NTPase"/>
</dbReference>